<dbReference type="EMBL" id="CAJNOC010000684">
    <property type="protein sequence ID" value="CAF0791462.1"/>
    <property type="molecule type" value="Genomic_DNA"/>
</dbReference>
<comment type="caution">
    <text evidence="2">The sequence shown here is derived from an EMBL/GenBank/DDBJ whole genome shotgun (WGS) entry which is preliminary data.</text>
</comment>
<sequence>MIYELIKDLNAYKEILLCCLVTIFLCALGMIRFYASLYNRVRKYQLDYLKYFNIVTDTDFRRFIKMNKSLSKEELDNFRRALGSSGNIDLFSSKSSITLLSLNKSLLIEFNSLFETKRDKNQNYISVVSKKNEATTTDKVENFFDISDMENNN</sequence>
<protein>
    <submittedName>
        <fullName evidence="2">Uncharacterized protein</fullName>
    </submittedName>
</protein>
<keyword evidence="1" id="KW-1133">Transmembrane helix</keyword>
<keyword evidence="1" id="KW-0472">Membrane</keyword>
<feature type="transmembrane region" description="Helical" evidence="1">
    <location>
        <begin position="12"/>
        <end position="35"/>
    </location>
</feature>
<evidence type="ECO:0000256" key="1">
    <source>
        <dbReference type="SAM" id="Phobius"/>
    </source>
</evidence>
<evidence type="ECO:0000313" key="2">
    <source>
        <dbReference type="EMBL" id="CAF0791462.1"/>
    </source>
</evidence>
<evidence type="ECO:0000313" key="3">
    <source>
        <dbReference type="Proteomes" id="UP000663879"/>
    </source>
</evidence>
<organism evidence="2 3">
    <name type="scientific">Brachionus calyciflorus</name>
    <dbReference type="NCBI Taxonomy" id="104777"/>
    <lineage>
        <taxon>Eukaryota</taxon>
        <taxon>Metazoa</taxon>
        <taxon>Spiralia</taxon>
        <taxon>Gnathifera</taxon>
        <taxon>Rotifera</taxon>
        <taxon>Eurotatoria</taxon>
        <taxon>Monogononta</taxon>
        <taxon>Pseudotrocha</taxon>
        <taxon>Ploima</taxon>
        <taxon>Brachionidae</taxon>
        <taxon>Brachionus</taxon>
    </lineage>
</organism>
<reference evidence="2" key="1">
    <citation type="submission" date="2021-02" db="EMBL/GenBank/DDBJ databases">
        <authorList>
            <person name="Nowell W R."/>
        </authorList>
    </citation>
    <scope>NUCLEOTIDE SEQUENCE</scope>
    <source>
        <strain evidence="2">Ploen Becks lab</strain>
    </source>
</reference>
<gene>
    <name evidence="2" type="ORF">OXX778_LOCUS5990</name>
</gene>
<accession>A0A813RX99</accession>
<name>A0A813RX99_9BILA</name>
<keyword evidence="3" id="KW-1185">Reference proteome</keyword>
<keyword evidence="1" id="KW-0812">Transmembrane</keyword>
<proteinExistence type="predicted"/>
<dbReference type="AlphaFoldDB" id="A0A813RX99"/>
<dbReference type="Proteomes" id="UP000663879">
    <property type="component" value="Unassembled WGS sequence"/>
</dbReference>